<feature type="compositionally biased region" description="Gly residues" evidence="1">
    <location>
        <begin position="1"/>
        <end position="10"/>
    </location>
</feature>
<evidence type="ECO:0000313" key="3">
    <source>
        <dbReference type="Proteomes" id="UP000280834"/>
    </source>
</evidence>
<accession>A0A3P7WGE6</accession>
<evidence type="ECO:0000313" key="2">
    <source>
        <dbReference type="EMBL" id="VDO12675.1"/>
    </source>
</evidence>
<gene>
    <name evidence="2" type="ORF">BTMF_LOCUS2485</name>
</gene>
<protein>
    <submittedName>
        <fullName evidence="2">Uncharacterized protein</fullName>
    </submittedName>
</protein>
<evidence type="ECO:0000256" key="1">
    <source>
        <dbReference type="SAM" id="MobiDB-lite"/>
    </source>
</evidence>
<dbReference type="AlphaFoldDB" id="A0A3P7WGE6"/>
<proteinExistence type="predicted"/>
<reference evidence="2 3" key="1">
    <citation type="submission" date="2018-11" db="EMBL/GenBank/DDBJ databases">
        <authorList>
            <consortium name="Pathogen Informatics"/>
        </authorList>
    </citation>
    <scope>NUCLEOTIDE SEQUENCE [LARGE SCALE GENOMIC DNA]</scope>
</reference>
<keyword evidence="3" id="KW-1185">Reference proteome</keyword>
<feature type="region of interest" description="Disordered" evidence="1">
    <location>
        <begin position="1"/>
        <end position="65"/>
    </location>
</feature>
<dbReference type="Proteomes" id="UP000280834">
    <property type="component" value="Unassembled WGS sequence"/>
</dbReference>
<organism evidence="2 3">
    <name type="scientific">Brugia timori</name>
    <dbReference type="NCBI Taxonomy" id="42155"/>
    <lineage>
        <taxon>Eukaryota</taxon>
        <taxon>Metazoa</taxon>
        <taxon>Ecdysozoa</taxon>
        <taxon>Nematoda</taxon>
        <taxon>Chromadorea</taxon>
        <taxon>Rhabditida</taxon>
        <taxon>Spirurina</taxon>
        <taxon>Spiruromorpha</taxon>
        <taxon>Filarioidea</taxon>
        <taxon>Onchocercidae</taxon>
        <taxon>Brugia</taxon>
    </lineage>
</organism>
<dbReference type="EMBL" id="UZAG01002050">
    <property type="protein sequence ID" value="VDO12675.1"/>
    <property type="molecule type" value="Genomic_DNA"/>
</dbReference>
<name>A0A3P7WGE6_9BILA</name>
<feature type="region of interest" description="Disordered" evidence="1">
    <location>
        <begin position="86"/>
        <end position="105"/>
    </location>
</feature>
<sequence>MAHWGIGLGAGQQPAGYRHARKKKCQQEAAHGNGSEQRQHAGNIKLWQFSNAPEDGYQQKKTKGQRRCGENLERVLLEVVNKPGSKRREWASGTWENGDGHDRLV</sequence>